<keyword evidence="2" id="KW-0677">Repeat</keyword>
<dbReference type="PANTHER" id="PTHR24412">
    <property type="entry name" value="KELCH PROTEIN"/>
    <property type="match status" value="1"/>
</dbReference>
<dbReference type="CDD" id="cd18186">
    <property type="entry name" value="BTB_POZ_ZBTB_KLHL-like"/>
    <property type="match status" value="1"/>
</dbReference>
<accession>A0A068YF53</accession>
<evidence type="ECO:0000313" key="4">
    <source>
        <dbReference type="EMBL" id="CDS43200.1"/>
    </source>
</evidence>
<dbReference type="Pfam" id="PF07707">
    <property type="entry name" value="BACK"/>
    <property type="match status" value="1"/>
</dbReference>
<dbReference type="SMART" id="SM00225">
    <property type="entry name" value="BTB"/>
    <property type="match status" value="1"/>
</dbReference>
<dbReference type="EMBL" id="LN902844">
    <property type="protein sequence ID" value="CDS43200.1"/>
    <property type="molecule type" value="Genomic_DNA"/>
</dbReference>
<dbReference type="InterPro" id="IPR000210">
    <property type="entry name" value="BTB/POZ_dom"/>
</dbReference>
<dbReference type="Gene3D" id="2.120.10.80">
    <property type="entry name" value="Kelch-type beta propeller"/>
    <property type="match status" value="1"/>
</dbReference>
<dbReference type="OrthoDB" id="6253194at2759"/>
<dbReference type="SUPFAM" id="SSF117281">
    <property type="entry name" value="Kelch motif"/>
    <property type="match status" value="1"/>
</dbReference>
<dbReference type="Gene3D" id="1.25.40.420">
    <property type="match status" value="1"/>
</dbReference>
<dbReference type="OMA" id="LMEACIP"/>
<dbReference type="AlphaFoldDB" id="A0A068YF53"/>
<dbReference type="Pfam" id="PF00651">
    <property type="entry name" value="BTB"/>
    <property type="match status" value="1"/>
</dbReference>
<feature type="domain" description="BTB" evidence="3">
    <location>
        <begin position="29"/>
        <end position="94"/>
    </location>
</feature>
<dbReference type="STRING" id="6211.A0A068YF53"/>
<dbReference type="InterPro" id="IPR015915">
    <property type="entry name" value="Kelch-typ_b-propeller"/>
</dbReference>
<dbReference type="InterPro" id="IPR011705">
    <property type="entry name" value="BACK"/>
</dbReference>
<evidence type="ECO:0000259" key="3">
    <source>
        <dbReference type="PROSITE" id="PS50097"/>
    </source>
</evidence>
<dbReference type="Proteomes" id="UP000017246">
    <property type="component" value="Unassembled WGS sequence"/>
</dbReference>
<evidence type="ECO:0000256" key="1">
    <source>
        <dbReference type="ARBA" id="ARBA00022441"/>
    </source>
</evidence>
<dbReference type="eggNOG" id="KOG4441">
    <property type="taxonomic scope" value="Eukaryota"/>
</dbReference>
<dbReference type="PROSITE" id="PS50097">
    <property type="entry name" value="BTB"/>
    <property type="match status" value="1"/>
</dbReference>
<organism evidence="4 5">
    <name type="scientific">Echinococcus multilocularis</name>
    <name type="common">Fox tapeworm</name>
    <dbReference type="NCBI Taxonomy" id="6211"/>
    <lineage>
        <taxon>Eukaryota</taxon>
        <taxon>Metazoa</taxon>
        <taxon>Spiralia</taxon>
        <taxon>Lophotrochozoa</taxon>
        <taxon>Platyhelminthes</taxon>
        <taxon>Cestoda</taxon>
        <taxon>Eucestoda</taxon>
        <taxon>Cyclophyllidea</taxon>
        <taxon>Taeniidae</taxon>
        <taxon>Echinococcus</taxon>
    </lineage>
</organism>
<proteinExistence type="predicted"/>
<name>A0A068YF53_ECHMU</name>
<protein>
    <submittedName>
        <fullName evidence="4">BTB:POZ domain containing protein</fullName>
    </submittedName>
</protein>
<dbReference type="SUPFAM" id="SSF54695">
    <property type="entry name" value="POZ domain"/>
    <property type="match status" value="1"/>
</dbReference>
<evidence type="ECO:0000313" key="5">
    <source>
        <dbReference type="Proteomes" id="UP000017246"/>
    </source>
</evidence>
<keyword evidence="5" id="KW-1185">Reference proteome</keyword>
<reference evidence="4" key="1">
    <citation type="journal article" date="2013" name="Nature">
        <title>The genomes of four tapeworm species reveal adaptations to parasitism.</title>
        <authorList>
            <person name="Tsai I.J."/>
            <person name="Zarowiecki M."/>
            <person name="Holroyd N."/>
            <person name="Garciarrubio A."/>
            <person name="Sanchez-Flores A."/>
            <person name="Brooks K.L."/>
            <person name="Tracey A."/>
            <person name="Bobes R.J."/>
            <person name="Fragoso G."/>
            <person name="Sciutto E."/>
            <person name="Aslett M."/>
            <person name="Beasley H."/>
            <person name="Bennett H.M."/>
            <person name="Cai J."/>
            <person name="Camicia F."/>
            <person name="Clark R."/>
            <person name="Cucher M."/>
            <person name="De Silva N."/>
            <person name="Day T.A."/>
            <person name="Deplazes P."/>
            <person name="Estrada K."/>
            <person name="Fernandez C."/>
            <person name="Holland P.W."/>
            <person name="Hou J."/>
            <person name="Hu S."/>
            <person name="Huckvale T."/>
            <person name="Hung S.S."/>
            <person name="Kamenetzky L."/>
            <person name="Keane J.A."/>
            <person name="Kiss F."/>
            <person name="Koziol U."/>
            <person name="Lambert O."/>
            <person name="Liu K."/>
            <person name="Luo X."/>
            <person name="Luo Y."/>
            <person name="Macchiaroli N."/>
            <person name="Nichol S."/>
            <person name="Paps J."/>
            <person name="Parkinson J."/>
            <person name="Pouchkina-Stantcheva N."/>
            <person name="Riddiford N."/>
            <person name="Rosenzvit M."/>
            <person name="Salinas G."/>
            <person name="Wasmuth J.D."/>
            <person name="Zamanian M."/>
            <person name="Zheng Y."/>
            <person name="Cai X."/>
            <person name="Soberon X."/>
            <person name="Olson P.D."/>
            <person name="Laclette J.P."/>
            <person name="Brehm K."/>
            <person name="Berriman M."/>
            <person name="Garciarrubio A."/>
            <person name="Bobes R.J."/>
            <person name="Fragoso G."/>
            <person name="Sanchez-Flores A."/>
            <person name="Estrada K."/>
            <person name="Cevallos M.A."/>
            <person name="Morett E."/>
            <person name="Gonzalez V."/>
            <person name="Portillo T."/>
            <person name="Ochoa-Leyva A."/>
            <person name="Jose M.V."/>
            <person name="Sciutto E."/>
            <person name="Landa A."/>
            <person name="Jimenez L."/>
            <person name="Valdes V."/>
            <person name="Carrero J.C."/>
            <person name="Larralde C."/>
            <person name="Morales-Montor J."/>
            <person name="Limon-Lason J."/>
            <person name="Soberon X."/>
            <person name="Laclette J.P."/>
        </authorList>
    </citation>
    <scope>NUCLEOTIDE SEQUENCE [LARGE SCALE GENOMIC DNA]</scope>
</reference>
<reference evidence="4" key="2">
    <citation type="submission" date="2015-11" db="EMBL/GenBank/DDBJ databases">
        <authorList>
            <person name="Zhang Y."/>
            <person name="Guo Z."/>
        </authorList>
    </citation>
    <scope>NUCLEOTIDE SEQUENCE</scope>
</reference>
<sequence length="568" mass="63889">MEELEYEEENAGCFPGHIFRHFRTQGKLIDLQIMTRDEKCVKAHRMILAARFPLIRKAMTSEEGKMVVQWKRFSEDIVEAVVNYAYTGSLTISEENATRLYMLAHNLGSGRLVSWCEEFLGPRITLNNVGEIWSIANITLNSGLMEACIPLMSKNFENLCFRRDLLRQTTSEYLEVLLENKQPEGVSEETKFRAISEWLEAGFDVCDLEKRAKEFTKIISKIDLTGISPQFLTEFWKLGEGICRITLCRNYFTKSWNEVNQQHDQAAVSAFLQLSANRDVLLTYGWNKTSRAWTLMSVPQLQSEESINIPVAFHGEATVSDSLFYVLGSVGTKSSLLSANIRDSSVSTTPVPLDPRCEYCIVSENDSIFIFGGHYHGQCLPFCGRLDSASGGLTKLPDMPTARHGMSALNIADFGIVVVGGSDRADSNLPLSRDAEMLIKVPTDESGWQWKKLSPMLKERYRPGIAFFNRCVVVAGGDSDCSVECLPLASEAQWTRLLGVNKYGPKITSLVAFNNRLILLLSDDSGGDAYEFLHNEGDQSLENYAWEPIFRLSNMMSSRLLVTKEKLE</sequence>
<keyword evidence="1" id="KW-0880">Kelch repeat</keyword>
<dbReference type="Gene3D" id="3.30.710.10">
    <property type="entry name" value="Potassium Channel Kv1.1, Chain A"/>
    <property type="match status" value="1"/>
</dbReference>
<dbReference type="PANTHER" id="PTHR24412:SF489">
    <property type="entry name" value="RING FINGER DOMAIN AND KELCH REPEAT-CONTAINING PROTEIN DDB_G0271372"/>
    <property type="match status" value="1"/>
</dbReference>
<dbReference type="InterPro" id="IPR011333">
    <property type="entry name" value="SKP1/BTB/POZ_sf"/>
</dbReference>
<evidence type="ECO:0000256" key="2">
    <source>
        <dbReference type="ARBA" id="ARBA00022737"/>
    </source>
</evidence>
<gene>
    <name evidence="4" type="ORF">EmuJ_001093900</name>
</gene>